<dbReference type="InterPro" id="IPR036291">
    <property type="entry name" value="NAD(P)-bd_dom_sf"/>
</dbReference>
<reference evidence="1 2" key="1">
    <citation type="submission" date="2020-06" db="EMBL/GenBank/DDBJ databases">
        <title>Genome mining for natural products.</title>
        <authorList>
            <person name="Zhang B."/>
            <person name="Shi J."/>
            <person name="Ge H."/>
        </authorList>
    </citation>
    <scope>NUCLEOTIDE SEQUENCE [LARGE SCALE GENOMIC DNA]</scope>
    <source>
        <strain evidence="1 2">NA00687</strain>
    </source>
</reference>
<keyword evidence="2" id="KW-1185">Reference proteome</keyword>
<accession>A0A7H8N1T3</accession>
<evidence type="ECO:0008006" key="3">
    <source>
        <dbReference type="Google" id="ProtNLM"/>
    </source>
</evidence>
<organism evidence="1 2">
    <name type="scientific">Streptomyces buecherae</name>
    <dbReference type="NCBI Taxonomy" id="2763006"/>
    <lineage>
        <taxon>Bacteria</taxon>
        <taxon>Bacillati</taxon>
        <taxon>Actinomycetota</taxon>
        <taxon>Actinomycetes</taxon>
        <taxon>Kitasatosporales</taxon>
        <taxon>Streptomycetaceae</taxon>
        <taxon>Streptomyces</taxon>
    </lineage>
</organism>
<protein>
    <recommendedName>
        <fullName evidence="3">NAD-dependent epimerase/dehydratase family protein</fullName>
    </recommendedName>
</protein>
<evidence type="ECO:0000313" key="2">
    <source>
        <dbReference type="Proteomes" id="UP000509303"/>
    </source>
</evidence>
<dbReference type="Proteomes" id="UP000509303">
    <property type="component" value="Chromosome"/>
</dbReference>
<dbReference type="EMBL" id="CP054929">
    <property type="protein sequence ID" value="QKW48470.1"/>
    <property type="molecule type" value="Genomic_DNA"/>
</dbReference>
<gene>
    <name evidence="1" type="ORF">HUT08_01705</name>
</gene>
<dbReference type="SUPFAM" id="SSF51735">
    <property type="entry name" value="NAD(P)-binding Rossmann-fold domains"/>
    <property type="match status" value="1"/>
</dbReference>
<dbReference type="AlphaFoldDB" id="A0A7H8N1T3"/>
<proteinExistence type="predicted"/>
<name>A0A7H8N1T3_9ACTN</name>
<sequence length="124" mass="13252">METVPLAPHAWTPTSVQLAAVGTAPAERVVGHTFDAGTGGEVSVGELGELVGLIGMLMVTTLEDRGDAQRIGPADSEAMRLVREVSRLRAATGWAPAHTLEDGLGHTIDFFRDPARHKTDRYHV</sequence>
<evidence type="ECO:0000313" key="1">
    <source>
        <dbReference type="EMBL" id="QKW48470.1"/>
    </source>
</evidence>
<dbReference type="RefSeq" id="WP_176160167.1">
    <property type="nucleotide sequence ID" value="NZ_CP054929.1"/>
</dbReference>
<dbReference type="Gene3D" id="3.90.25.10">
    <property type="entry name" value="UDP-galactose 4-epimerase, domain 1"/>
    <property type="match status" value="1"/>
</dbReference>